<evidence type="ECO:0000313" key="1">
    <source>
        <dbReference type="EMBL" id="RXS76448.1"/>
    </source>
</evidence>
<dbReference type="AlphaFoldDB" id="A0A4Q1RL20"/>
<organism evidence="1 2">
    <name type="scientific">Blautia faecicola</name>
    <dbReference type="NCBI Taxonomy" id="2509240"/>
    <lineage>
        <taxon>Bacteria</taxon>
        <taxon>Bacillati</taxon>
        <taxon>Bacillota</taxon>
        <taxon>Clostridia</taxon>
        <taxon>Lachnospirales</taxon>
        <taxon>Lachnospiraceae</taxon>
        <taxon>Blautia</taxon>
    </lineage>
</organism>
<sequence>MNPLDMMKFSGLWSTFTANHPKFPKFIAAASRKGVLAEGSIIAMQITTPDGETLETNLKVTASDLELIQQIKKMQ</sequence>
<protein>
    <submittedName>
        <fullName evidence="1">Uncharacterized protein</fullName>
    </submittedName>
</protein>
<keyword evidence="2" id="KW-1185">Reference proteome</keyword>
<dbReference type="EMBL" id="SDKC01000001">
    <property type="protein sequence ID" value="RXS76448.1"/>
    <property type="molecule type" value="Genomic_DNA"/>
</dbReference>
<dbReference type="Proteomes" id="UP000290106">
    <property type="component" value="Unassembled WGS sequence"/>
</dbReference>
<accession>A0A4Q1RL20</accession>
<gene>
    <name evidence="1" type="ORF">ETP43_15385</name>
</gene>
<proteinExistence type="predicted"/>
<dbReference type="RefSeq" id="WP_129259124.1">
    <property type="nucleotide sequence ID" value="NZ_DAWBJR010000007.1"/>
</dbReference>
<evidence type="ECO:0000313" key="2">
    <source>
        <dbReference type="Proteomes" id="UP000290106"/>
    </source>
</evidence>
<reference evidence="1 2" key="1">
    <citation type="submission" date="2019-01" db="EMBL/GenBank/DDBJ databases">
        <title>Blautia sp. nov. KGMB01111 isolated human feces.</title>
        <authorList>
            <person name="Park J.-E."/>
            <person name="Kim J.-S."/>
            <person name="Park S.-H."/>
        </authorList>
    </citation>
    <scope>NUCLEOTIDE SEQUENCE [LARGE SCALE GENOMIC DNA]</scope>
    <source>
        <strain evidence="1 2">KGMB01111</strain>
    </source>
</reference>
<name>A0A4Q1RL20_9FIRM</name>
<dbReference type="OrthoDB" id="1766780at2"/>
<comment type="caution">
    <text evidence="1">The sequence shown here is derived from an EMBL/GenBank/DDBJ whole genome shotgun (WGS) entry which is preliminary data.</text>
</comment>